<evidence type="ECO:0000313" key="3">
    <source>
        <dbReference type="Proteomes" id="UP000000599"/>
    </source>
</evidence>
<dbReference type="RefSeq" id="XP_457150.1">
    <property type="nucleotide sequence ID" value="XM_457150.1"/>
</dbReference>
<reference evidence="2 3" key="1">
    <citation type="journal article" date="2004" name="Nature">
        <title>Genome evolution in yeasts.</title>
        <authorList>
            <consortium name="Genolevures"/>
            <person name="Dujon B."/>
            <person name="Sherman D."/>
            <person name="Fischer G."/>
            <person name="Durrens P."/>
            <person name="Casaregola S."/>
            <person name="Lafontaine I."/>
            <person name="de Montigny J."/>
            <person name="Marck C."/>
            <person name="Neuveglise C."/>
            <person name="Talla E."/>
            <person name="Goffard N."/>
            <person name="Frangeul L."/>
            <person name="Aigle M."/>
            <person name="Anthouard V."/>
            <person name="Babour A."/>
            <person name="Barbe V."/>
            <person name="Barnay S."/>
            <person name="Blanchin S."/>
            <person name="Beckerich J.M."/>
            <person name="Beyne E."/>
            <person name="Bleykasten C."/>
            <person name="Boisrame A."/>
            <person name="Boyer J."/>
            <person name="Cattolico L."/>
            <person name="Confanioleri F."/>
            <person name="de Daruvar A."/>
            <person name="Despons L."/>
            <person name="Fabre E."/>
            <person name="Fairhead C."/>
            <person name="Ferry-Dumazet H."/>
            <person name="Groppi A."/>
            <person name="Hantraye F."/>
            <person name="Hennequin C."/>
            <person name="Jauniaux N."/>
            <person name="Joyet P."/>
            <person name="Kachouri R."/>
            <person name="Kerrest A."/>
            <person name="Koszul R."/>
            <person name="Lemaire M."/>
            <person name="Lesur I."/>
            <person name="Ma L."/>
            <person name="Muller H."/>
            <person name="Nicaud J.M."/>
            <person name="Nikolski M."/>
            <person name="Oztas S."/>
            <person name="Ozier-Kalogeropoulos O."/>
            <person name="Pellenz S."/>
            <person name="Potier S."/>
            <person name="Richard G.F."/>
            <person name="Straub M.L."/>
            <person name="Suleau A."/>
            <person name="Swennene D."/>
            <person name="Tekaia F."/>
            <person name="Wesolowski-Louvel M."/>
            <person name="Westhof E."/>
            <person name="Wirth B."/>
            <person name="Zeniou-Meyer M."/>
            <person name="Zivanovic I."/>
            <person name="Bolotin-Fukuhara M."/>
            <person name="Thierry A."/>
            <person name="Bouchier C."/>
            <person name="Caudron B."/>
            <person name="Scarpelli C."/>
            <person name="Gaillardin C."/>
            <person name="Weissenbach J."/>
            <person name="Wincker P."/>
            <person name="Souciet J.L."/>
        </authorList>
    </citation>
    <scope>NUCLEOTIDE SEQUENCE [LARGE SCALE GENOMIC DNA]</scope>
    <source>
        <strain evidence="3">ATCC 36239 / CBS 767 / BCRC 21394 / JCM 1990 / NBRC 0083 / IGC 2968</strain>
    </source>
</reference>
<dbReference type="KEGG" id="dha:DEHA2B04334g"/>
<dbReference type="HOGENOM" id="CLU_1740474_0_0_1"/>
<proteinExistence type="predicted"/>
<accession>Q6BXB9</accession>
<sequence>MSRVRKVDRHILDDSSYLDIDDQEELLRQFSKGNQGFYKMYSRVLMIFEVVQVIVVMVLNKVSPIPMMSAVLASIILSLVELTEFEYRWAVRGTNVVVVLLLLYHVDWEHLVYVLPAINLGCNYYLTRSHRYLARDIGGLDGLKYKFKSV</sequence>
<organism evidence="2 3">
    <name type="scientific">Debaryomyces hansenii (strain ATCC 36239 / CBS 767 / BCRC 21394 / JCM 1990 / NBRC 0083 / IGC 2968)</name>
    <name type="common">Yeast</name>
    <name type="synonym">Torulaspora hansenii</name>
    <dbReference type="NCBI Taxonomy" id="284592"/>
    <lineage>
        <taxon>Eukaryota</taxon>
        <taxon>Fungi</taxon>
        <taxon>Dikarya</taxon>
        <taxon>Ascomycota</taxon>
        <taxon>Saccharomycotina</taxon>
        <taxon>Pichiomycetes</taxon>
        <taxon>Debaryomycetaceae</taxon>
        <taxon>Debaryomyces</taxon>
    </lineage>
</organism>
<dbReference type="eggNOG" id="ENOG502RQJ3">
    <property type="taxonomic scope" value="Eukaryota"/>
</dbReference>
<keyword evidence="3" id="KW-1185">Reference proteome</keyword>
<dbReference type="EMBL" id="CR382134">
    <property type="protein sequence ID" value="CAG85144.1"/>
    <property type="molecule type" value="Genomic_DNA"/>
</dbReference>
<dbReference type="VEuPathDB" id="FungiDB:DEHA2B04334g"/>
<dbReference type="InParanoid" id="Q6BXB9"/>
<gene>
    <name evidence="2" type="ordered locus">DEHA2B04334g</name>
</gene>
<dbReference type="AlphaFoldDB" id="Q6BXB9"/>
<dbReference type="OMA" id="VLMIFEV"/>
<protein>
    <submittedName>
        <fullName evidence="2">DEHA2B04334p</fullName>
    </submittedName>
</protein>
<feature type="transmembrane region" description="Helical" evidence="1">
    <location>
        <begin position="89"/>
        <end position="105"/>
    </location>
</feature>
<feature type="transmembrane region" description="Helical" evidence="1">
    <location>
        <begin position="65"/>
        <end position="82"/>
    </location>
</feature>
<evidence type="ECO:0000313" key="2">
    <source>
        <dbReference type="EMBL" id="CAG85144.1"/>
    </source>
</evidence>
<feature type="transmembrane region" description="Helical" evidence="1">
    <location>
        <begin position="40"/>
        <end position="59"/>
    </location>
</feature>
<name>Q6BXB9_DEBHA</name>
<keyword evidence="1" id="KW-0472">Membrane</keyword>
<feature type="transmembrane region" description="Helical" evidence="1">
    <location>
        <begin position="111"/>
        <end position="127"/>
    </location>
</feature>
<keyword evidence="1" id="KW-1133">Transmembrane helix</keyword>
<dbReference type="GeneID" id="2913207"/>
<keyword evidence="1" id="KW-0812">Transmembrane</keyword>
<dbReference type="Proteomes" id="UP000000599">
    <property type="component" value="Chromosome B"/>
</dbReference>
<evidence type="ECO:0000256" key="1">
    <source>
        <dbReference type="SAM" id="Phobius"/>
    </source>
</evidence>